<evidence type="ECO:0008006" key="4">
    <source>
        <dbReference type="Google" id="ProtNLM"/>
    </source>
</evidence>
<protein>
    <recommendedName>
        <fullName evidence="4">DUF3352 domain-containing protein</fullName>
    </recommendedName>
</protein>
<keyword evidence="3" id="KW-1185">Reference proteome</keyword>
<feature type="chain" id="PRO_5046621819" description="DUF3352 domain-containing protein" evidence="1">
    <location>
        <begin position="21"/>
        <end position="572"/>
    </location>
</feature>
<name>A0ABS5C1B0_9BACT</name>
<dbReference type="EMBL" id="JAGKQQ010000001">
    <property type="protein sequence ID" value="MBP3959655.1"/>
    <property type="molecule type" value="Genomic_DNA"/>
</dbReference>
<dbReference type="RefSeq" id="WP_210660378.1">
    <property type="nucleotide sequence ID" value="NZ_JAGKQQ010000001.1"/>
</dbReference>
<proteinExistence type="predicted"/>
<evidence type="ECO:0000313" key="3">
    <source>
        <dbReference type="Proteomes" id="UP000676565"/>
    </source>
</evidence>
<reference evidence="2 3" key="1">
    <citation type="submission" date="2021-04" db="EMBL/GenBank/DDBJ databases">
        <authorList>
            <person name="Ivanova A."/>
        </authorList>
    </citation>
    <scope>NUCLEOTIDE SEQUENCE [LARGE SCALE GENOMIC DNA]</scope>
    <source>
        <strain evidence="2 3">G18</strain>
    </source>
</reference>
<accession>A0ABS5C1B0</accession>
<evidence type="ECO:0000313" key="2">
    <source>
        <dbReference type="EMBL" id="MBP3959655.1"/>
    </source>
</evidence>
<organism evidence="2 3">
    <name type="scientific">Gemmata palustris</name>
    <dbReference type="NCBI Taxonomy" id="2822762"/>
    <lineage>
        <taxon>Bacteria</taxon>
        <taxon>Pseudomonadati</taxon>
        <taxon>Planctomycetota</taxon>
        <taxon>Planctomycetia</taxon>
        <taxon>Gemmatales</taxon>
        <taxon>Gemmataceae</taxon>
        <taxon>Gemmata</taxon>
    </lineage>
</organism>
<comment type="caution">
    <text evidence="2">The sequence shown here is derived from an EMBL/GenBank/DDBJ whole genome shotgun (WGS) entry which is preliminary data.</text>
</comment>
<keyword evidence="1" id="KW-0732">Signal</keyword>
<feature type="signal peptide" evidence="1">
    <location>
        <begin position="1"/>
        <end position="20"/>
    </location>
</feature>
<sequence>MMRYALPALALVFGANSARATDPLDCVPTSAQLVLVADHPRKLADAVTGLEAFQKAQKLPQYRNVYESAAAKRAFQLLAMFEKELGAKWPELLDQLAGDGVAIGLQFADDPAPTIFVLQGKDDAQVKKATDLALKTIEEELNRQGAKDGVKRFTIAGQDAIKIGDLFVVRVGATVLISNNETTLKAAVALATTARAKSPQHKARKDAFKLLPKDPLAWLWLDFASVKQSKASKDFFDATRQDFLQTLVVGGSIDCLKRADFVAAGLYKEETGFRLSVRVPAGRSAFPPEYQFHVPPKGEPGSLPLLEPPGTLYTHSLHLDIGFLWKNRTKLLGDEIRGQLEKAEKDVSKVLPGSTRVGELLEMWGPHHRIVVANHDTPPYKKQPGQQFPAFGYVATGRDPKFVKSIEPALRSAAIIASLQFDLKMLEHKHEGVTIVAYRFPENKERADDPDGVRFNFEPCFAVVGDELVVATTVELCKKLITELKSPQKDQPSAAVVRGRFSTKAAADALAAIPDPLVTDAILSRGIGLEDARKEVASLVAWVKSLGTVRGELDITETEYKFDLVWDLAPRK</sequence>
<gene>
    <name evidence="2" type="ORF">J8F10_30790</name>
</gene>
<dbReference type="Proteomes" id="UP000676565">
    <property type="component" value="Unassembled WGS sequence"/>
</dbReference>
<evidence type="ECO:0000256" key="1">
    <source>
        <dbReference type="SAM" id="SignalP"/>
    </source>
</evidence>